<keyword evidence="2 6" id="KW-0805">Transcription regulation</keyword>
<evidence type="ECO:0000313" key="9">
    <source>
        <dbReference type="Ensembl" id="ENSSMAP00000011225.2"/>
    </source>
</evidence>
<dbReference type="Ensembl" id="ENSSMAT00000011373.2">
    <property type="protein sequence ID" value="ENSSMAP00000011225.2"/>
    <property type="gene ID" value="ENSSMAG00000006921.2"/>
</dbReference>
<dbReference type="PANTHER" id="PTHR11834:SF2">
    <property type="entry name" value="TRANSCRIPTIONAL ENHANCER FACTOR TEF-3"/>
    <property type="match status" value="1"/>
</dbReference>
<dbReference type="PROSITE" id="PS00554">
    <property type="entry name" value="TEA_1"/>
    <property type="match status" value="1"/>
</dbReference>
<feature type="DNA-binding region" description="TEA" evidence="7">
    <location>
        <begin position="33"/>
        <end position="109"/>
    </location>
</feature>
<feature type="domain" description="TEA" evidence="8">
    <location>
        <begin position="33"/>
        <end position="109"/>
    </location>
</feature>
<keyword evidence="3 6" id="KW-0238">DNA-binding</keyword>
<accession>A0A8D3A1Z3</accession>
<dbReference type="Gene3D" id="2.70.50.80">
    <property type="match status" value="1"/>
</dbReference>
<dbReference type="GO" id="GO:0005634">
    <property type="term" value="C:nucleus"/>
    <property type="evidence" value="ECO:0007669"/>
    <property type="project" value="UniProtKB-SubCell"/>
</dbReference>
<organism evidence="9 10">
    <name type="scientific">Scophthalmus maximus</name>
    <name type="common">Turbot</name>
    <name type="synonym">Psetta maxima</name>
    <dbReference type="NCBI Taxonomy" id="52904"/>
    <lineage>
        <taxon>Eukaryota</taxon>
        <taxon>Metazoa</taxon>
        <taxon>Chordata</taxon>
        <taxon>Craniata</taxon>
        <taxon>Vertebrata</taxon>
        <taxon>Euteleostomi</taxon>
        <taxon>Actinopterygii</taxon>
        <taxon>Neopterygii</taxon>
        <taxon>Teleostei</taxon>
        <taxon>Neoteleostei</taxon>
        <taxon>Acanthomorphata</taxon>
        <taxon>Carangaria</taxon>
        <taxon>Pleuronectiformes</taxon>
        <taxon>Pleuronectoidei</taxon>
        <taxon>Scophthalmidae</taxon>
        <taxon>Scophthalmus</taxon>
    </lineage>
</organism>
<evidence type="ECO:0000256" key="4">
    <source>
        <dbReference type="ARBA" id="ARBA00023163"/>
    </source>
</evidence>
<name>A0A8D3A1Z3_SCOMX</name>
<dbReference type="PROSITE" id="PS51088">
    <property type="entry name" value="TEA_2"/>
    <property type="match status" value="1"/>
</dbReference>
<dbReference type="GO" id="GO:0000978">
    <property type="term" value="F:RNA polymerase II cis-regulatory region sequence-specific DNA binding"/>
    <property type="evidence" value="ECO:0007669"/>
    <property type="project" value="TreeGrafter"/>
</dbReference>
<dbReference type="GO" id="GO:0035329">
    <property type="term" value="P:hippo signaling"/>
    <property type="evidence" value="ECO:0007669"/>
    <property type="project" value="InterPro"/>
</dbReference>
<evidence type="ECO:0000256" key="7">
    <source>
        <dbReference type="PROSITE-ProRule" id="PRU00505"/>
    </source>
</evidence>
<dbReference type="InterPro" id="IPR000818">
    <property type="entry name" value="TEA/ATTS_dom"/>
</dbReference>
<evidence type="ECO:0000256" key="1">
    <source>
        <dbReference type="ARBA" id="ARBA00004123"/>
    </source>
</evidence>
<dbReference type="Pfam" id="PF17725">
    <property type="entry name" value="YBD"/>
    <property type="match status" value="1"/>
</dbReference>
<dbReference type="Pfam" id="PF01285">
    <property type="entry name" value="TEA"/>
    <property type="match status" value="1"/>
</dbReference>
<proteinExistence type="predicted"/>
<reference evidence="9" key="2">
    <citation type="submission" date="2025-08" db="UniProtKB">
        <authorList>
            <consortium name="Ensembl"/>
        </authorList>
    </citation>
    <scope>IDENTIFICATION</scope>
</reference>
<sequence length="435" mass="49019">IDSRCGTCKLWATAPSPRGGSEELGDGLDKPLENDAEGVWSPDIEQSFQEALAIYPPCGRRKIILSDEGKMYGRNELIARYIKLRTGKTRTRKQVSSHIQVLARRKAREIQVKLKDQVAKDKALQSMANMSSAQIISPTAFQNKMALQGLARPAYPTTGGVGTVHNMPLPLCLSRLPSIKPFSQQSYAMQASGPAPITGYESTAGLSMSPSAPPWQGRSIASSKLRMLEFSAFLEQPQDPETFNKHLFVHIGQSNPSYSDPYLESVDVRQIYDKFPEKKGGLKELFDKGPHNAFFLVKFWADLSLNLQDDSSFFYGVSSQYESSENMVITSSTKVCSFGKQVVEKVETEYARFENGRYMFRIHRSPLCEYMINFIHKLKHLPEKYMMNSVLENFTILQVVTNRDTLETLLCIAYVFEVSTSEHGAQHHIYRLVKD</sequence>
<dbReference type="InterPro" id="IPR016361">
    <property type="entry name" value="TEF_metazoa"/>
</dbReference>
<evidence type="ECO:0000259" key="8">
    <source>
        <dbReference type="PROSITE" id="PS51088"/>
    </source>
</evidence>
<dbReference type="AlphaFoldDB" id="A0A8D3A1Z3"/>
<dbReference type="GO" id="GO:0005667">
    <property type="term" value="C:transcription regulator complex"/>
    <property type="evidence" value="ECO:0007669"/>
    <property type="project" value="TreeGrafter"/>
</dbReference>
<gene>
    <name evidence="9" type="primary">LOC118315593</name>
</gene>
<comment type="subcellular location">
    <subcellularLocation>
        <location evidence="1 6">Nucleus</location>
    </subcellularLocation>
</comment>
<keyword evidence="5 6" id="KW-0539">Nucleus</keyword>
<protein>
    <recommendedName>
        <fullName evidence="8">TEA domain-containing protein</fullName>
    </recommendedName>
</protein>
<dbReference type="FunFam" id="2.70.50.80:FF:000001">
    <property type="entry name" value="Transcriptional enhancer factor TEF-1, putative"/>
    <property type="match status" value="1"/>
</dbReference>
<dbReference type="PIRSF" id="PIRSF002603">
    <property type="entry name" value="TEF"/>
    <property type="match status" value="1"/>
</dbReference>
<dbReference type="GO" id="GO:0048568">
    <property type="term" value="P:embryonic organ development"/>
    <property type="evidence" value="ECO:0007669"/>
    <property type="project" value="TreeGrafter"/>
</dbReference>
<keyword evidence="4 6" id="KW-0804">Transcription</keyword>
<dbReference type="SMART" id="SM00426">
    <property type="entry name" value="TEA"/>
    <property type="match status" value="1"/>
</dbReference>
<dbReference type="InterPro" id="IPR041086">
    <property type="entry name" value="YBD"/>
</dbReference>
<dbReference type="InterPro" id="IPR038096">
    <property type="entry name" value="TEA/ATTS_sf"/>
</dbReference>
<evidence type="ECO:0000256" key="5">
    <source>
        <dbReference type="ARBA" id="ARBA00023242"/>
    </source>
</evidence>
<dbReference type="PANTHER" id="PTHR11834">
    <property type="entry name" value="TRANSCRIPTIONAL ENHANCER FACTOR TEF RELATED"/>
    <property type="match status" value="1"/>
</dbReference>
<evidence type="ECO:0000256" key="3">
    <source>
        <dbReference type="ARBA" id="ARBA00023125"/>
    </source>
</evidence>
<reference evidence="9" key="1">
    <citation type="submission" date="2023-05" db="EMBL/GenBank/DDBJ databases">
        <title>High-quality long-read genome of Scophthalmus maximus.</title>
        <authorList>
            <person name="Lien S."/>
            <person name="Martinez P."/>
        </authorList>
    </citation>
    <scope>NUCLEOTIDE SEQUENCE [LARGE SCALE GENOMIC DNA]</scope>
</reference>
<dbReference type="InterPro" id="IPR050937">
    <property type="entry name" value="TEC1_TEAD_TF"/>
</dbReference>
<dbReference type="Proteomes" id="UP000694558">
    <property type="component" value="Chromosome 10"/>
</dbReference>
<dbReference type="Gene3D" id="6.10.20.40">
    <property type="entry name" value="TEA/ATTS domain"/>
    <property type="match status" value="1"/>
</dbReference>
<evidence type="ECO:0000256" key="2">
    <source>
        <dbReference type="ARBA" id="ARBA00023015"/>
    </source>
</evidence>
<evidence type="ECO:0000313" key="10">
    <source>
        <dbReference type="Proteomes" id="UP000694558"/>
    </source>
</evidence>
<dbReference type="GeneTree" id="ENSGT00950000182956"/>
<dbReference type="PRINTS" id="PR00065">
    <property type="entry name" value="TEADOMAIN"/>
</dbReference>
<evidence type="ECO:0000256" key="6">
    <source>
        <dbReference type="PIRNR" id="PIRNR002603"/>
    </source>
</evidence>
<dbReference type="GO" id="GO:0000981">
    <property type="term" value="F:DNA-binding transcription factor activity, RNA polymerase II-specific"/>
    <property type="evidence" value="ECO:0007669"/>
    <property type="project" value="TreeGrafter"/>
</dbReference>